<evidence type="ECO:0000313" key="3">
    <source>
        <dbReference type="Proteomes" id="UP000789375"/>
    </source>
</evidence>
<gene>
    <name evidence="2" type="ORF">FMOSSE_LOCUS726</name>
</gene>
<sequence length="99" mass="11885">MVLRRNLEQALKDLETRIKELEQNNEGLQLQFNNLEEKFKEREETKTKQETINNLEEKRLAKEAGIRVLEQTLGVSQGFARNFNDRFFNGTIRFWNRNK</sequence>
<dbReference type="EMBL" id="CAJVPP010000075">
    <property type="protein sequence ID" value="CAG8439951.1"/>
    <property type="molecule type" value="Genomic_DNA"/>
</dbReference>
<reference evidence="2" key="1">
    <citation type="submission" date="2021-06" db="EMBL/GenBank/DDBJ databases">
        <authorList>
            <person name="Kallberg Y."/>
            <person name="Tangrot J."/>
            <person name="Rosling A."/>
        </authorList>
    </citation>
    <scope>NUCLEOTIDE SEQUENCE</scope>
    <source>
        <strain evidence="2">87-6 pot B 2015</strain>
    </source>
</reference>
<organism evidence="2 3">
    <name type="scientific">Funneliformis mosseae</name>
    <name type="common">Endomycorrhizal fungus</name>
    <name type="synonym">Glomus mosseae</name>
    <dbReference type="NCBI Taxonomy" id="27381"/>
    <lineage>
        <taxon>Eukaryota</taxon>
        <taxon>Fungi</taxon>
        <taxon>Fungi incertae sedis</taxon>
        <taxon>Mucoromycota</taxon>
        <taxon>Glomeromycotina</taxon>
        <taxon>Glomeromycetes</taxon>
        <taxon>Glomerales</taxon>
        <taxon>Glomeraceae</taxon>
        <taxon>Funneliformis</taxon>
    </lineage>
</organism>
<protein>
    <submittedName>
        <fullName evidence="2">7026_t:CDS:1</fullName>
    </submittedName>
</protein>
<keyword evidence="1" id="KW-0175">Coiled coil</keyword>
<accession>A0A9N8V1P6</accession>
<proteinExistence type="predicted"/>
<comment type="caution">
    <text evidence="2">The sequence shown here is derived from an EMBL/GenBank/DDBJ whole genome shotgun (WGS) entry which is preliminary data.</text>
</comment>
<evidence type="ECO:0000313" key="2">
    <source>
        <dbReference type="EMBL" id="CAG8439951.1"/>
    </source>
</evidence>
<dbReference type="AlphaFoldDB" id="A0A9N8V1P6"/>
<feature type="coiled-coil region" evidence="1">
    <location>
        <begin position="4"/>
        <end position="72"/>
    </location>
</feature>
<keyword evidence="3" id="KW-1185">Reference proteome</keyword>
<evidence type="ECO:0000256" key="1">
    <source>
        <dbReference type="SAM" id="Coils"/>
    </source>
</evidence>
<dbReference type="Proteomes" id="UP000789375">
    <property type="component" value="Unassembled WGS sequence"/>
</dbReference>
<name>A0A9N8V1P6_FUNMO</name>